<keyword evidence="3" id="KW-1185">Reference proteome</keyword>
<accession>A0AAD9JLH2</accession>
<sequence>MRANPLPLEAGPMSRTTPRAETRMPMSELPPSEEPMPIQDTPPPRVDSTPMRRGTRTRKPPAYLADYQ</sequence>
<dbReference type="Proteomes" id="UP001209878">
    <property type="component" value="Unassembled WGS sequence"/>
</dbReference>
<dbReference type="AlphaFoldDB" id="A0AAD9JLH2"/>
<proteinExistence type="predicted"/>
<comment type="caution">
    <text evidence="2">The sequence shown here is derived from an EMBL/GenBank/DDBJ whole genome shotgun (WGS) entry which is preliminary data.</text>
</comment>
<protein>
    <submittedName>
        <fullName evidence="2">Uncharacterized protein</fullName>
    </submittedName>
</protein>
<evidence type="ECO:0000313" key="2">
    <source>
        <dbReference type="EMBL" id="KAK2155279.1"/>
    </source>
</evidence>
<reference evidence="2" key="1">
    <citation type="journal article" date="2023" name="Mol. Biol. Evol.">
        <title>Third-Generation Sequencing Reveals the Adaptive Role of the Epigenome in Three Deep-Sea Polychaetes.</title>
        <authorList>
            <person name="Perez M."/>
            <person name="Aroh O."/>
            <person name="Sun Y."/>
            <person name="Lan Y."/>
            <person name="Juniper S.K."/>
            <person name="Young C.R."/>
            <person name="Angers B."/>
            <person name="Qian P.Y."/>
        </authorList>
    </citation>
    <scope>NUCLEOTIDE SEQUENCE</scope>
    <source>
        <strain evidence="2">R07B-5</strain>
    </source>
</reference>
<organism evidence="2 3">
    <name type="scientific">Ridgeia piscesae</name>
    <name type="common">Tubeworm</name>
    <dbReference type="NCBI Taxonomy" id="27915"/>
    <lineage>
        <taxon>Eukaryota</taxon>
        <taxon>Metazoa</taxon>
        <taxon>Spiralia</taxon>
        <taxon>Lophotrochozoa</taxon>
        <taxon>Annelida</taxon>
        <taxon>Polychaeta</taxon>
        <taxon>Sedentaria</taxon>
        <taxon>Canalipalpata</taxon>
        <taxon>Sabellida</taxon>
        <taxon>Siboglinidae</taxon>
        <taxon>Ridgeia</taxon>
    </lineage>
</organism>
<dbReference type="EMBL" id="JAODUO010002089">
    <property type="protein sequence ID" value="KAK2155279.1"/>
    <property type="molecule type" value="Genomic_DNA"/>
</dbReference>
<evidence type="ECO:0000313" key="3">
    <source>
        <dbReference type="Proteomes" id="UP001209878"/>
    </source>
</evidence>
<name>A0AAD9JLH2_RIDPI</name>
<evidence type="ECO:0000256" key="1">
    <source>
        <dbReference type="SAM" id="MobiDB-lite"/>
    </source>
</evidence>
<gene>
    <name evidence="2" type="ORF">NP493_2093g00003</name>
</gene>
<feature type="region of interest" description="Disordered" evidence="1">
    <location>
        <begin position="1"/>
        <end position="68"/>
    </location>
</feature>